<evidence type="ECO:0000313" key="1">
    <source>
        <dbReference type="EMBL" id="KZD95361.1"/>
    </source>
</evidence>
<evidence type="ECO:0000313" key="2">
    <source>
        <dbReference type="EMBL" id="WHM21485.1"/>
    </source>
</evidence>
<dbReference type="EMBL" id="CP125292">
    <property type="protein sequence ID" value="WHM21485.1"/>
    <property type="molecule type" value="Genomic_DNA"/>
</dbReference>
<proteinExistence type="predicted"/>
<dbReference type="RefSeq" id="WP_032721843.1">
    <property type="nucleotide sequence ID" value="NZ_CAJNPT010000006.1"/>
</dbReference>
<dbReference type="GeneID" id="86873481"/>
<protein>
    <submittedName>
        <fullName evidence="1">Uncharacterized protein</fullName>
    </submittedName>
</protein>
<dbReference type="AlphaFoldDB" id="A0AAP1HAC6"/>
<dbReference type="Proteomes" id="UP000076442">
    <property type="component" value="Unassembled WGS sequence"/>
</dbReference>
<dbReference type="EMBL" id="LJZV01000001">
    <property type="protein sequence ID" value="KZD95361.1"/>
    <property type="molecule type" value="Genomic_DNA"/>
</dbReference>
<accession>A0AAP1HAC6</accession>
<organism evidence="1 3">
    <name type="scientific">Bacillus subtilis</name>
    <dbReference type="NCBI Taxonomy" id="1423"/>
    <lineage>
        <taxon>Bacteria</taxon>
        <taxon>Bacillati</taxon>
        <taxon>Bacillota</taxon>
        <taxon>Bacilli</taxon>
        <taxon>Bacillales</taxon>
        <taxon>Bacillaceae</taxon>
        <taxon>Bacillus</taxon>
    </lineage>
</organism>
<gene>
    <name evidence="1" type="ORF">B4122_0333</name>
    <name evidence="2" type="ORF">QL281_22440</name>
</gene>
<dbReference type="Proteomes" id="UP001229422">
    <property type="component" value="Chromosome"/>
</dbReference>
<reference evidence="1 3" key="1">
    <citation type="submission" date="2015-09" db="EMBL/GenBank/DDBJ databases">
        <title>Spore heat resistance.</title>
        <authorList>
            <person name="Boekhorst J."/>
            <person name="Berendsen E.M."/>
            <person name="Wells-Bennik M.H."/>
            <person name="Kuipers O.P."/>
        </authorList>
    </citation>
    <scope>NUCLEOTIDE SEQUENCE [LARGE SCALE GENOMIC DNA]</scope>
    <source>
        <strain evidence="1 3">B4122</strain>
    </source>
</reference>
<sequence>MEAGDKIHNTNEQIRVLKEKKYQIETTLLEKQRDLLRLETQQNKEKLEFLFELSEVLTQLEDEEWVSCTIALRIIRRNKRKYLYLFDFNDDKAYINKDKFKILHDEFFDLKQQLNDISGG</sequence>
<reference evidence="2" key="2">
    <citation type="submission" date="2023-05" db="EMBL/GenBank/DDBJ databases">
        <title>Complete genome sequence of Bacillus subtilis SRCM117797 isolated from Soybean paste.</title>
        <authorList>
            <person name="Abraha H.B."/>
            <person name="Kim K.-P."/>
            <person name="Ryu M.-S."/>
            <person name="Jeong D.-Y."/>
        </authorList>
    </citation>
    <scope>NUCLEOTIDE SEQUENCE</scope>
    <source>
        <strain evidence="2">SRCM117797</strain>
    </source>
</reference>
<evidence type="ECO:0000313" key="3">
    <source>
        <dbReference type="Proteomes" id="UP000076442"/>
    </source>
</evidence>
<name>A0AAP1HAC6_BACIU</name>